<keyword evidence="7 8" id="KW-0472">Membrane</keyword>
<dbReference type="AlphaFoldDB" id="A0A172TDG2"/>
<feature type="domain" description="Peptidase C39" evidence="11">
    <location>
        <begin position="4"/>
        <end position="123"/>
    </location>
</feature>
<evidence type="ECO:0000256" key="2">
    <source>
        <dbReference type="ARBA" id="ARBA00022692"/>
    </source>
</evidence>
<dbReference type="InterPro" id="IPR027417">
    <property type="entry name" value="P-loop_NTPase"/>
</dbReference>
<dbReference type="OrthoDB" id="9762778at2"/>
<dbReference type="GO" id="GO:0016887">
    <property type="term" value="F:ATP hydrolysis activity"/>
    <property type="evidence" value="ECO:0007669"/>
    <property type="project" value="InterPro"/>
</dbReference>
<comment type="subcellular location">
    <subcellularLocation>
        <location evidence="1">Cell membrane</location>
        <topology evidence="1">Multi-pass membrane protein</topology>
    </subcellularLocation>
</comment>
<reference evidence="12 13" key="1">
    <citation type="submission" date="2015-01" db="EMBL/GenBank/DDBJ databases">
        <title>Deinococcus puniceus/DY1/ whole genome sequencing.</title>
        <authorList>
            <person name="Kim M.K."/>
            <person name="Srinivasan S."/>
            <person name="Lee J.-J."/>
        </authorList>
    </citation>
    <scope>NUCLEOTIDE SEQUENCE [LARGE SCALE GENOMIC DNA]</scope>
    <source>
        <strain evidence="12 13">DY1</strain>
    </source>
</reference>
<evidence type="ECO:0000259" key="9">
    <source>
        <dbReference type="PROSITE" id="PS50893"/>
    </source>
</evidence>
<dbReference type="EMBL" id="CP011387">
    <property type="protein sequence ID" value="ANE44996.1"/>
    <property type="molecule type" value="Genomic_DNA"/>
</dbReference>
<dbReference type="InterPro" id="IPR003593">
    <property type="entry name" value="AAA+_ATPase"/>
</dbReference>
<feature type="transmembrane region" description="Helical" evidence="8">
    <location>
        <begin position="197"/>
        <end position="218"/>
    </location>
</feature>
<dbReference type="SUPFAM" id="SSF52540">
    <property type="entry name" value="P-loop containing nucleoside triphosphate hydrolases"/>
    <property type="match status" value="1"/>
</dbReference>
<feature type="transmembrane region" description="Helical" evidence="8">
    <location>
        <begin position="382"/>
        <end position="400"/>
    </location>
</feature>
<dbReference type="InterPro" id="IPR005074">
    <property type="entry name" value="Peptidase_C39"/>
</dbReference>
<name>A0A172TDG2_9DEIO</name>
<keyword evidence="2 8" id="KW-0812">Transmembrane</keyword>
<dbReference type="PROSITE" id="PS50929">
    <property type="entry name" value="ABC_TM1F"/>
    <property type="match status" value="1"/>
</dbReference>
<evidence type="ECO:0000313" key="12">
    <source>
        <dbReference type="EMBL" id="ANE44996.1"/>
    </source>
</evidence>
<protein>
    <submittedName>
        <fullName evidence="12">ABC transporter</fullName>
    </submittedName>
</protein>
<evidence type="ECO:0000259" key="10">
    <source>
        <dbReference type="PROSITE" id="PS50929"/>
    </source>
</evidence>
<dbReference type="PROSITE" id="PS50990">
    <property type="entry name" value="PEPTIDASE_C39"/>
    <property type="match status" value="1"/>
</dbReference>
<dbReference type="InterPro" id="IPR036640">
    <property type="entry name" value="ABC1_TM_sf"/>
</dbReference>
<dbReference type="PANTHER" id="PTHR43394:SF1">
    <property type="entry name" value="ATP-BINDING CASSETTE SUB-FAMILY B MEMBER 10, MITOCHONDRIAL"/>
    <property type="match status" value="1"/>
</dbReference>
<dbReference type="InterPro" id="IPR039421">
    <property type="entry name" value="Type_1_exporter"/>
</dbReference>
<dbReference type="Pfam" id="PF00005">
    <property type="entry name" value="ABC_tran"/>
    <property type="match status" value="1"/>
</dbReference>
<evidence type="ECO:0000256" key="8">
    <source>
        <dbReference type="SAM" id="Phobius"/>
    </source>
</evidence>
<feature type="domain" description="ABC transporter" evidence="9">
    <location>
        <begin position="472"/>
        <end position="705"/>
    </location>
</feature>
<dbReference type="GO" id="GO:0008233">
    <property type="term" value="F:peptidase activity"/>
    <property type="evidence" value="ECO:0007669"/>
    <property type="project" value="InterPro"/>
</dbReference>
<organism evidence="12 13">
    <name type="scientific">Deinococcus puniceus</name>
    <dbReference type="NCBI Taxonomy" id="1182568"/>
    <lineage>
        <taxon>Bacteria</taxon>
        <taxon>Thermotogati</taxon>
        <taxon>Deinococcota</taxon>
        <taxon>Deinococci</taxon>
        <taxon>Deinococcales</taxon>
        <taxon>Deinococcaceae</taxon>
        <taxon>Deinococcus</taxon>
    </lineage>
</organism>
<dbReference type="Gene3D" id="3.40.50.300">
    <property type="entry name" value="P-loop containing nucleotide triphosphate hydrolases"/>
    <property type="match status" value="1"/>
</dbReference>
<dbReference type="Proteomes" id="UP000077363">
    <property type="component" value="Chromosome"/>
</dbReference>
<dbReference type="PROSITE" id="PS50893">
    <property type="entry name" value="ABC_TRANSPORTER_2"/>
    <property type="match status" value="1"/>
</dbReference>
<keyword evidence="13" id="KW-1185">Reference proteome</keyword>
<dbReference type="InterPro" id="IPR011527">
    <property type="entry name" value="ABC1_TM_dom"/>
</dbReference>
<dbReference type="CDD" id="cd02418">
    <property type="entry name" value="Peptidase_C39B"/>
    <property type="match status" value="1"/>
</dbReference>
<evidence type="ECO:0000259" key="11">
    <source>
        <dbReference type="PROSITE" id="PS50990"/>
    </source>
</evidence>
<dbReference type="PANTHER" id="PTHR43394">
    <property type="entry name" value="ATP-DEPENDENT PERMEASE MDL1, MITOCHONDRIAL"/>
    <property type="match status" value="1"/>
</dbReference>
<evidence type="ECO:0000256" key="1">
    <source>
        <dbReference type="ARBA" id="ARBA00004651"/>
    </source>
</evidence>
<dbReference type="GO" id="GO:0005524">
    <property type="term" value="F:ATP binding"/>
    <property type="evidence" value="ECO:0007669"/>
    <property type="project" value="UniProtKB-KW"/>
</dbReference>
<feature type="domain" description="ABC transmembrane type-1" evidence="10">
    <location>
        <begin position="160"/>
        <end position="439"/>
    </location>
</feature>
<sequence>MNKQVDSTDCGPACLATVLAYWSRHEPLYRLRELAGTTQSGTSMYGLLRAAQALNLEAAAYQADLDGLNELSLPVILHWEHNHYVVLLKLTPKWATIADPAVGIRRLSLSEVSQKWTGNVLWLKPLLGFEKGNFVGKRGIAGLMSHLVHFRGATPVLVEVLIGTVMLSVFSLITPLLSQVLFDRVLTFGEVQLLPYMLWAILGFAVLQTLIGTFRSYLSSHLGMALNYKMQMGYLHHLLNLPLRIHETRLVGDLLQRNGDLSNVRGVLTSLMISVPVAVLTLIFSLGLLAFYNIQLALVASLSLILDIIYVFAIAPRLRDNSRKVLKKSGELNSFLIGNLEGISAIKAFSAEKWATAKGRNQISGLMDQSWQGFLLSNNSSVVFGLLGSLGSLFTLWYGATQVLDGQLSVGQLVATYGLTNNAVGALSTLIGTVQAVQQGTVSSDRLAEILELPTEDGTGRIKELPPLTTELVIEQLEFGYLPDRPILGGIDLVLKKGSYTVLLGSNGSGKTTLCNVLTSLLEPTAGKIVWDGLPFSDFTPEAIRSRVAYQRQEVPMFYASLLENLTLGRQIAEERVRHVLGALQMETIVRRLPEGLQTTLGGDSPHRLSSGERQMLGLARLLLSDADVLILDEPTATLDLNREARVVQILSSLKGQKTLLVITHRPALMSPADQIVELVDGVIQPFVNPLPINSTPADQEVVSC</sequence>
<evidence type="ECO:0000256" key="3">
    <source>
        <dbReference type="ARBA" id="ARBA00022741"/>
    </source>
</evidence>
<keyword evidence="6 8" id="KW-1133">Transmembrane helix</keyword>
<proteinExistence type="predicted"/>
<evidence type="ECO:0000256" key="5">
    <source>
        <dbReference type="ARBA" id="ARBA00022840"/>
    </source>
</evidence>
<dbReference type="Gene3D" id="1.20.1560.10">
    <property type="entry name" value="ABC transporter type 1, transmembrane domain"/>
    <property type="match status" value="1"/>
</dbReference>
<feature type="transmembrane region" description="Helical" evidence="8">
    <location>
        <begin position="267"/>
        <end position="292"/>
    </location>
</feature>
<keyword evidence="3" id="KW-0547">Nucleotide-binding</keyword>
<dbReference type="Pfam" id="PF00664">
    <property type="entry name" value="ABC_membrane"/>
    <property type="match status" value="1"/>
</dbReference>
<feature type="transmembrane region" description="Helical" evidence="8">
    <location>
        <begin position="156"/>
        <end position="177"/>
    </location>
</feature>
<dbReference type="KEGG" id="dpu:SU48_12910"/>
<accession>A0A172TDG2</accession>
<evidence type="ECO:0000256" key="4">
    <source>
        <dbReference type="ARBA" id="ARBA00022801"/>
    </source>
</evidence>
<dbReference type="GO" id="GO:0005886">
    <property type="term" value="C:plasma membrane"/>
    <property type="evidence" value="ECO:0007669"/>
    <property type="project" value="UniProtKB-SubCell"/>
</dbReference>
<dbReference type="Gene3D" id="3.90.70.10">
    <property type="entry name" value="Cysteine proteinases"/>
    <property type="match status" value="1"/>
</dbReference>
<dbReference type="PATRIC" id="fig|1182568.3.peg.2665"/>
<keyword evidence="5" id="KW-0067">ATP-binding</keyword>
<evidence type="ECO:0000256" key="6">
    <source>
        <dbReference type="ARBA" id="ARBA00022989"/>
    </source>
</evidence>
<dbReference type="InterPro" id="IPR003439">
    <property type="entry name" value="ABC_transporter-like_ATP-bd"/>
</dbReference>
<dbReference type="SMART" id="SM00382">
    <property type="entry name" value="AAA"/>
    <property type="match status" value="1"/>
</dbReference>
<dbReference type="GO" id="GO:0006508">
    <property type="term" value="P:proteolysis"/>
    <property type="evidence" value="ECO:0007669"/>
    <property type="project" value="InterPro"/>
</dbReference>
<dbReference type="PROSITE" id="PS00211">
    <property type="entry name" value="ABC_TRANSPORTER_1"/>
    <property type="match status" value="1"/>
</dbReference>
<keyword evidence="4" id="KW-0378">Hydrolase</keyword>
<dbReference type="InterPro" id="IPR017871">
    <property type="entry name" value="ABC_transporter-like_CS"/>
</dbReference>
<dbReference type="Pfam" id="PF03412">
    <property type="entry name" value="Peptidase_C39"/>
    <property type="match status" value="1"/>
</dbReference>
<dbReference type="CDD" id="cd18570">
    <property type="entry name" value="ABC_6TM_PCAT1_LagD_like"/>
    <property type="match status" value="1"/>
</dbReference>
<gene>
    <name evidence="12" type="ORF">SU48_12910</name>
</gene>
<dbReference type="SUPFAM" id="SSF90123">
    <property type="entry name" value="ABC transporter transmembrane region"/>
    <property type="match status" value="1"/>
</dbReference>
<evidence type="ECO:0000313" key="13">
    <source>
        <dbReference type="Proteomes" id="UP000077363"/>
    </source>
</evidence>
<feature type="transmembrane region" description="Helical" evidence="8">
    <location>
        <begin position="298"/>
        <end position="318"/>
    </location>
</feature>
<evidence type="ECO:0000256" key="7">
    <source>
        <dbReference type="ARBA" id="ARBA00023136"/>
    </source>
</evidence>
<dbReference type="STRING" id="1182568.SU48_12910"/>
<dbReference type="GO" id="GO:0015421">
    <property type="term" value="F:ABC-type oligopeptide transporter activity"/>
    <property type="evidence" value="ECO:0007669"/>
    <property type="project" value="TreeGrafter"/>
</dbReference>